<sequence>MEIIKCVFIGLVIFVIAIALTLVVKKYAKKENFTNDGSVKVCLFYATWCGHCERYLASKVFDKTYTSVKGHTNNIVFEKIDYDQNQNLAEKYDINSFPTIIAIDGSGKKIDKFNGDRYDINALEQFAIKAAATH</sequence>
<dbReference type="CDD" id="cd02947">
    <property type="entry name" value="TRX_family"/>
    <property type="match status" value="1"/>
</dbReference>
<dbReference type="Pfam" id="PF00085">
    <property type="entry name" value="Thioredoxin"/>
    <property type="match status" value="1"/>
</dbReference>
<evidence type="ECO:0000313" key="3">
    <source>
        <dbReference type="EMBL" id="QHS90533.1"/>
    </source>
</evidence>
<dbReference type="GO" id="GO:0005783">
    <property type="term" value="C:endoplasmic reticulum"/>
    <property type="evidence" value="ECO:0007669"/>
    <property type="project" value="TreeGrafter"/>
</dbReference>
<evidence type="ECO:0000259" key="2">
    <source>
        <dbReference type="PROSITE" id="PS51352"/>
    </source>
</evidence>
<feature type="domain" description="Thioredoxin" evidence="2">
    <location>
        <begin position="11"/>
        <end position="133"/>
    </location>
</feature>
<dbReference type="Gene3D" id="3.40.30.10">
    <property type="entry name" value="Glutaredoxin"/>
    <property type="match status" value="1"/>
</dbReference>
<name>A0A6C0BGP7_9ZZZZ</name>
<dbReference type="PANTHER" id="PTHR45672">
    <property type="entry name" value="PROTEIN DISULFIDE-ISOMERASE C17H9.14C-RELATED"/>
    <property type="match status" value="1"/>
</dbReference>
<dbReference type="InterPro" id="IPR051063">
    <property type="entry name" value="PDI"/>
</dbReference>
<keyword evidence="1" id="KW-0812">Transmembrane</keyword>
<evidence type="ECO:0000256" key="1">
    <source>
        <dbReference type="SAM" id="Phobius"/>
    </source>
</evidence>
<keyword evidence="1" id="KW-1133">Transmembrane helix</keyword>
<feature type="transmembrane region" description="Helical" evidence="1">
    <location>
        <begin position="6"/>
        <end position="24"/>
    </location>
</feature>
<dbReference type="GO" id="GO:0006457">
    <property type="term" value="P:protein folding"/>
    <property type="evidence" value="ECO:0007669"/>
    <property type="project" value="TreeGrafter"/>
</dbReference>
<dbReference type="EMBL" id="MN739140">
    <property type="protein sequence ID" value="QHS90533.1"/>
    <property type="molecule type" value="Genomic_DNA"/>
</dbReference>
<organism evidence="3">
    <name type="scientific">viral metagenome</name>
    <dbReference type="NCBI Taxonomy" id="1070528"/>
    <lineage>
        <taxon>unclassified sequences</taxon>
        <taxon>metagenomes</taxon>
        <taxon>organismal metagenomes</taxon>
    </lineage>
</organism>
<dbReference type="PROSITE" id="PS51352">
    <property type="entry name" value="THIOREDOXIN_2"/>
    <property type="match status" value="1"/>
</dbReference>
<dbReference type="AlphaFoldDB" id="A0A6C0BGP7"/>
<proteinExistence type="predicted"/>
<accession>A0A6C0BGP7</accession>
<protein>
    <recommendedName>
        <fullName evidence="2">Thioredoxin domain-containing protein</fullName>
    </recommendedName>
</protein>
<keyword evidence="1" id="KW-0472">Membrane</keyword>
<dbReference type="InterPro" id="IPR036249">
    <property type="entry name" value="Thioredoxin-like_sf"/>
</dbReference>
<reference evidence="3" key="1">
    <citation type="journal article" date="2020" name="Nature">
        <title>Giant virus diversity and host interactions through global metagenomics.</title>
        <authorList>
            <person name="Schulz F."/>
            <person name="Roux S."/>
            <person name="Paez-Espino D."/>
            <person name="Jungbluth S."/>
            <person name="Walsh D.A."/>
            <person name="Denef V.J."/>
            <person name="McMahon K.D."/>
            <person name="Konstantinidis K.T."/>
            <person name="Eloe-Fadrosh E.A."/>
            <person name="Kyrpides N.C."/>
            <person name="Woyke T."/>
        </authorList>
    </citation>
    <scope>NUCLEOTIDE SEQUENCE</scope>
    <source>
        <strain evidence="3">GVMAG-M-3300010354-11</strain>
    </source>
</reference>
<dbReference type="InterPro" id="IPR013766">
    <property type="entry name" value="Thioredoxin_domain"/>
</dbReference>
<dbReference type="GO" id="GO:0003756">
    <property type="term" value="F:protein disulfide isomerase activity"/>
    <property type="evidence" value="ECO:0007669"/>
    <property type="project" value="TreeGrafter"/>
</dbReference>
<dbReference type="SUPFAM" id="SSF52833">
    <property type="entry name" value="Thioredoxin-like"/>
    <property type="match status" value="1"/>
</dbReference>